<dbReference type="CDD" id="cd16018">
    <property type="entry name" value="Enpp"/>
    <property type="match status" value="1"/>
</dbReference>
<dbReference type="Gene3D" id="3.40.720.10">
    <property type="entry name" value="Alkaline Phosphatase, subunit A"/>
    <property type="match status" value="1"/>
</dbReference>
<protein>
    <recommendedName>
        <fullName evidence="3">Phosphodiesterase</fullName>
    </recommendedName>
</protein>
<dbReference type="PANTHER" id="PTHR10151">
    <property type="entry name" value="ECTONUCLEOTIDE PYROPHOSPHATASE/PHOSPHODIESTERASE"/>
    <property type="match status" value="1"/>
</dbReference>
<dbReference type="RefSeq" id="WP_025696053.1">
    <property type="nucleotide sequence ID" value="NZ_ASQQ01000428.1"/>
</dbReference>
<dbReference type="InterPro" id="IPR017850">
    <property type="entry name" value="Alkaline_phosphatase_core_sf"/>
</dbReference>
<dbReference type="EMBL" id="CP011114">
    <property type="protein sequence ID" value="AKG36788.1"/>
    <property type="molecule type" value="Genomic_DNA"/>
</dbReference>
<gene>
    <name evidence="1" type="ORF">VK70_21610</name>
</gene>
<reference evidence="1 2" key="1">
    <citation type="submission" date="2015-03" db="EMBL/GenBank/DDBJ databases">
        <authorList>
            <person name="Abdul Halim M."/>
        </authorList>
    </citation>
    <scope>NUCLEOTIDE SEQUENCE [LARGE SCALE GENOMIC DNA]</scope>
    <source>
        <strain evidence="1 2">ATCC 35681</strain>
    </source>
</reference>
<dbReference type="GO" id="GO:0016787">
    <property type="term" value="F:hydrolase activity"/>
    <property type="evidence" value="ECO:0007669"/>
    <property type="project" value="UniProtKB-ARBA"/>
</dbReference>
<dbReference type="HOGENOM" id="CLU_017594_0_0_9"/>
<dbReference type="OrthoDB" id="9779418at2"/>
<reference evidence="1 2" key="2">
    <citation type="journal article" date="2016" name="Genome Announc.">
        <title>Genome Sequence of a Gram-Positive Diazotroph, Paenibacillus durus Type Strain ATCC 35681.</title>
        <authorList>
            <person name="Halim M.A."/>
            <person name="Rahman A.Y."/>
            <person name="Sim K.S."/>
            <person name="Yam H.C."/>
            <person name="Rahim A.A."/>
            <person name="Ghazali A.H."/>
            <person name="Najimudin N."/>
        </authorList>
    </citation>
    <scope>NUCLEOTIDE SEQUENCE [LARGE SCALE GENOMIC DNA]</scope>
    <source>
        <strain evidence="1 2">ATCC 35681</strain>
    </source>
</reference>
<dbReference type="AlphaFoldDB" id="A0A0F7FE40"/>
<dbReference type="InterPro" id="IPR002591">
    <property type="entry name" value="Phosphodiest/P_Trfase"/>
</dbReference>
<dbReference type="PANTHER" id="PTHR10151:SF120">
    <property type="entry name" value="BIS(5'-ADENOSYL)-TRIPHOSPHATASE"/>
    <property type="match status" value="1"/>
</dbReference>
<dbReference type="PATRIC" id="fig|1333534.5.peg.4742"/>
<evidence type="ECO:0008006" key="3">
    <source>
        <dbReference type="Google" id="ProtNLM"/>
    </source>
</evidence>
<evidence type="ECO:0000313" key="2">
    <source>
        <dbReference type="Proteomes" id="UP000034189"/>
    </source>
</evidence>
<evidence type="ECO:0000313" key="1">
    <source>
        <dbReference type="EMBL" id="AKG36788.1"/>
    </source>
</evidence>
<dbReference type="Proteomes" id="UP000034189">
    <property type="component" value="Chromosome"/>
</dbReference>
<organism evidence="1 2">
    <name type="scientific">Paenibacillus durus ATCC 35681</name>
    <dbReference type="NCBI Taxonomy" id="1333534"/>
    <lineage>
        <taxon>Bacteria</taxon>
        <taxon>Bacillati</taxon>
        <taxon>Bacillota</taxon>
        <taxon>Bacilli</taxon>
        <taxon>Bacillales</taxon>
        <taxon>Paenibacillaceae</taxon>
        <taxon>Paenibacillus</taxon>
    </lineage>
</organism>
<dbReference type="Pfam" id="PF01663">
    <property type="entry name" value="Phosphodiest"/>
    <property type="match status" value="1"/>
</dbReference>
<proteinExistence type="predicted"/>
<sequence length="461" mass="52244">MSSGAVSQRPSYIILLSIDGMANYYLQERQVRMPHLRSLIKQGVMAGAMKSVFPTATWAIHSSIVTGTYPRKHGILGNWVMNRSTKSVGEYFSDSTWGKEEILQRETIYDTAKQLGWTTASVCWPVTREAQSIDYNIPEFYDQDLFEAYATPGLWRELKEAGLPVEQYGSWSKDHSRGHMQDWLTTEVAKHLIQRHKPNLMLLHYLLPDSYQHDYGTRSQEVYWSLEYIDERIGELVSTLKEEGIWEDTALCIVSDHGFVDTTKTVFPNVCFKQKGWFDPNQPEQSKVAAVSNGGSGYVYIFEEEPAMKAALMREVKQCLQEMEGIGRLFEPQDYDSLGLPVEGEMEDQRPDFAFEAKMDCFIHFEHEGDLVFMEGTKFQGMHGYLPDHEELKCIFVAAGKSIPSGIQIPEIQIVDIAPTLLSMMGGDISGMDGQAIDFKTNGKGARNGQYSNEQHEGISF</sequence>
<dbReference type="SUPFAM" id="SSF53649">
    <property type="entry name" value="Alkaline phosphatase-like"/>
    <property type="match status" value="1"/>
</dbReference>
<accession>A0A0F7FE40</accession>
<name>A0A0F7FE40_PAEDU</name>